<dbReference type="PANTHER" id="PTHR44259:SF108">
    <property type="entry name" value="F-BOX PROTEIN SKIP23-LIKE"/>
    <property type="match status" value="1"/>
</dbReference>
<dbReference type="InterPro" id="IPR005174">
    <property type="entry name" value="KIB1-4_b-propeller"/>
</dbReference>
<accession>A0ABD2XWJ0</accession>
<evidence type="ECO:0000256" key="2">
    <source>
        <dbReference type="ARBA" id="ARBA00022737"/>
    </source>
</evidence>
<dbReference type="PANTHER" id="PTHR44259">
    <property type="entry name" value="OS07G0183000 PROTEIN-RELATED"/>
    <property type="match status" value="1"/>
</dbReference>
<dbReference type="AlphaFoldDB" id="A0ABD2XWJ0"/>
<dbReference type="SUPFAM" id="SSF82171">
    <property type="entry name" value="DPP6 N-terminal domain-like"/>
    <property type="match status" value="1"/>
</dbReference>
<evidence type="ECO:0000259" key="3">
    <source>
        <dbReference type="PROSITE" id="PS50897"/>
    </source>
</evidence>
<dbReference type="EMBL" id="JBJUIK010000017">
    <property type="protein sequence ID" value="KAL3497853.1"/>
    <property type="molecule type" value="Genomic_DNA"/>
</dbReference>
<dbReference type="Proteomes" id="UP001630127">
    <property type="component" value="Unassembled WGS sequence"/>
</dbReference>
<evidence type="ECO:0000313" key="5">
    <source>
        <dbReference type="Proteomes" id="UP001630127"/>
    </source>
</evidence>
<name>A0ABD2XWJ0_9GENT</name>
<dbReference type="Pfam" id="PF03478">
    <property type="entry name" value="Beta-prop_KIB1-4"/>
    <property type="match status" value="1"/>
</dbReference>
<keyword evidence="2" id="KW-0677">Repeat</keyword>
<proteinExistence type="predicted"/>
<comment type="caution">
    <text evidence="4">The sequence shown here is derived from an EMBL/GenBank/DDBJ whole genome shotgun (WGS) entry which is preliminary data.</text>
</comment>
<evidence type="ECO:0000256" key="1">
    <source>
        <dbReference type="ARBA" id="ARBA00022574"/>
    </source>
</evidence>
<reference evidence="4 5" key="1">
    <citation type="submission" date="2024-11" db="EMBL/GenBank/DDBJ databases">
        <title>A near-complete genome assembly of Cinchona calisaya.</title>
        <authorList>
            <person name="Lian D.C."/>
            <person name="Zhao X.W."/>
            <person name="Wei L."/>
        </authorList>
    </citation>
    <scope>NUCLEOTIDE SEQUENCE [LARGE SCALE GENOMIC DNA]</scope>
    <source>
        <tissue evidence="4">Nenye</tissue>
    </source>
</reference>
<sequence>MGEDWSELLPDLLFMIARKIQVVKDFTAFRGVCISWRGAASKQDFNKPWPRQFPLLMLSEKQESDDREFISLSKGPNIIWKTLSLPEIRGKRCIESKGWLITLGNSGEVNLLNPFSHVQIELPNQTTFPEYEYQDLDNETFAYTFLQRAVLSASPSDTSDFVLMVSHGCGFSLGYWRLGDKSWTRVKRPEDFEFGAISDLNYYKGKFYAIDFGGSLCICDVFSGQDDYKFEWVFRVVNEFFSGQVYLVESSGELLLVHRDGTELHVDQESYGVKTFQVFQQDLINRERNKIKSLGDKTIFVGFNSAISLDVTCFSGIIEPNCIYFTDDSVEAYTWTKQGGGKDMGVYNLENGKIQRFDHFQSFSLKESGLFFDTNYFEESVKCGDWDDLEYYLSGLTKVREDDYSTDIFFLIQKQKYYGALAEDENTKAGEIFRGILQVFSATKWINVKELLRAVLSASPSDTSDFVLMVSHGCGFSLGYWRPGDKSWTRVKRPEDFEFGAISDLNYYKGKFYAIDFGDDSVEAYTWTKQGGGKDMGVYNLENGKIQRFDHFQSFSLISPPVWVMLSM</sequence>
<gene>
    <name evidence="4" type="ORF">ACH5RR_040585</name>
</gene>
<feature type="domain" description="CTLH" evidence="3">
    <location>
        <begin position="371"/>
        <end position="428"/>
    </location>
</feature>
<dbReference type="SMART" id="SM00668">
    <property type="entry name" value="CTLH"/>
    <property type="match status" value="1"/>
</dbReference>
<organism evidence="4 5">
    <name type="scientific">Cinchona calisaya</name>
    <dbReference type="NCBI Taxonomy" id="153742"/>
    <lineage>
        <taxon>Eukaryota</taxon>
        <taxon>Viridiplantae</taxon>
        <taxon>Streptophyta</taxon>
        <taxon>Embryophyta</taxon>
        <taxon>Tracheophyta</taxon>
        <taxon>Spermatophyta</taxon>
        <taxon>Magnoliopsida</taxon>
        <taxon>eudicotyledons</taxon>
        <taxon>Gunneridae</taxon>
        <taxon>Pentapetalae</taxon>
        <taxon>asterids</taxon>
        <taxon>lamiids</taxon>
        <taxon>Gentianales</taxon>
        <taxon>Rubiaceae</taxon>
        <taxon>Cinchonoideae</taxon>
        <taxon>Cinchoneae</taxon>
        <taxon>Cinchona</taxon>
    </lineage>
</organism>
<protein>
    <recommendedName>
        <fullName evidence="3">CTLH domain-containing protein</fullName>
    </recommendedName>
</protein>
<dbReference type="InterPro" id="IPR006595">
    <property type="entry name" value="CTLH_C"/>
</dbReference>
<dbReference type="InterPro" id="IPR050942">
    <property type="entry name" value="F-box_BR-signaling"/>
</dbReference>
<dbReference type="Pfam" id="PF21889">
    <property type="entry name" value="TPR1-like_2nd"/>
    <property type="match status" value="1"/>
</dbReference>
<keyword evidence="1" id="KW-0853">WD repeat</keyword>
<dbReference type="PROSITE" id="PS50897">
    <property type="entry name" value="CTLH"/>
    <property type="match status" value="1"/>
</dbReference>
<evidence type="ECO:0000313" key="4">
    <source>
        <dbReference type="EMBL" id="KAL3497853.1"/>
    </source>
</evidence>
<dbReference type="InterPro" id="IPR054080">
    <property type="entry name" value="TPR1-like_2nd"/>
</dbReference>
<keyword evidence="5" id="KW-1185">Reference proteome</keyword>